<dbReference type="GO" id="GO:0006952">
    <property type="term" value="P:defense response"/>
    <property type="evidence" value="ECO:0007669"/>
    <property type="project" value="UniProtKB-KW"/>
</dbReference>
<dbReference type="FunFam" id="1.10.8.430:FF:000002">
    <property type="entry name" value="Disease resistance protein (TIR-NBS-LRR class)"/>
    <property type="match status" value="1"/>
</dbReference>
<reference evidence="9 10" key="1">
    <citation type="submission" date="2023-01" db="EMBL/GenBank/DDBJ databases">
        <authorList>
            <person name="Kreplak J."/>
        </authorList>
    </citation>
    <scope>NUCLEOTIDE SEQUENCE [LARGE SCALE GENOMIC DNA]</scope>
</reference>
<dbReference type="Gene3D" id="3.40.50.300">
    <property type="entry name" value="P-loop containing nucleotide triphosphate hydrolases"/>
    <property type="match status" value="1"/>
</dbReference>
<evidence type="ECO:0000256" key="2">
    <source>
        <dbReference type="ARBA" id="ARBA00022614"/>
    </source>
</evidence>
<keyword evidence="6" id="KW-0520">NAD</keyword>
<dbReference type="InterPro" id="IPR044974">
    <property type="entry name" value="Disease_R_plants"/>
</dbReference>
<dbReference type="InterPro" id="IPR035897">
    <property type="entry name" value="Toll_tir_struct_dom_sf"/>
</dbReference>
<comment type="catalytic activity">
    <reaction evidence="7">
        <text>NAD(+) + H2O = ADP-D-ribose + nicotinamide + H(+)</text>
        <dbReference type="Rhea" id="RHEA:16301"/>
        <dbReference type="ChEBI" id="CHEBI:15377"/>
        <dbReference type="ChEBI" id="CHEBI:15378"/>
        <dbReference type="ChEBI" id="CHEBI:17154"/>
        <dbReference type="ChEBI" id="CHEBI:57540"/>
        <dbReference type="ChEBI" id="CHEBI:57967"/>
        <dbReference type="EC" id="3.2.2.6"/>
    </reaction>
    <physiologicalReaction direction="left-to-right" evidence="7">
        <dbReference type="Rhea" id="RHEA:16302"/>
    </physiologicalReaction>
</comment>
<name>A0AAV1ACJ1_VICFA</name>
<dbReference type="InterPro" id="IPR058192">
    <property type="entry name" value="WHD_ROQ1-like"/>
</dbReference>
<dbReference type="AlphaFoldDB" id="A0AAV1ACJ1"/>
<feature type="domain" description="TIR" evidence="8">
    <location>
        <begin position="12"/>
        <end position="183"/>
    </location>
</feature>
<dbReference type="SUPFAM" id="SSF46785">
    <property type="entry name" value="Winged helix' DNA-binding domain"/>
    <property type="match status" value="1"/>
</dbReference>
<keyword evidence="4" id="KW-0378">Hydrolase</keyword>
<dbReference type="Proteomes" id="UP001157006">
    <property type="component" value="Chromosome 4"/>
</dbReference>
<dbReference type="FunFam" id="3.40.50.10140:FF:000007">
    <property type="entry name" value="Disease resistance protein (TIR-NBS-LRR class)"/>
    <property type="match status" value="1"/>
</dbReference>
<accession>A0AAV1ACJ1</accession>
<dbReference type="InterPro" id="IPR032675">
    <property type="entry name" value="LRR_dom_sf"/>
</dbReference>
<dbReference type="PANTHER" id="PTHR11017:SF560">
    <property type="entry name" value="RESISTANCE PROTEIN (TIR-NBS-LRR CLASS), PUTATIVE-RELATED"/>
    <property type="match status" value="1"/>
</dbReference>
<keyword evidence="5" id="KW-0611">Plant defense</keyword>
<evidence type="ECO:0000256" key="5">
    <source>
        <dbReference type="ARBA" id="ARBA00022821"/>
    </source>
</evidence>
<dbReference type="SMART" id="SM00255">
    <property type="entry name" value="TIR"/>
    <property type="match status" value="1"/>
</dbReference>
<dbReference type="GO" id="GO:0007165">
    <property type="term" value="P:signal transduction"/>
    <property type="evidence" value="ECO:0007669"/>
    <property type="project" value="InterPro"/>
</dbReference>
<dbReference type="InterPro" id="IPR000157">
    <property type="entry name" value="TIR_dom"/>
</dbReference>
<evidence type="ECO:0000256" key="6">
    <source>
        <dbReference type="ARBA" id="ARBA00023027"/>
    </source>
</evidence>
<keyword evidence="3" id="KW-0677">Repeat</keyword>
<organism evidence="9 10">
    <name type="scientific">Vicia faba</name>
    <name type="common">Broad bean</name>
    <name type="synonym">Faba vulgaris</name>
    <dbReference type="NCBI Taxonomy" id="3906"/>
    <lineage>
        <taxon>Eukaryota</taxon>
        <taxon>Viridiplantae</taxon>
        <taxon>Streptophyta</taxon>
        <taxon>Embryophyta</taxon>
        <taxon>Tracheophyta</taxon>
        <taxon>Spermatophyta</taxon>
        <taxon>Magnoliopsida</taxon>
        <taxon>eudicotyledons</taxon>
        <taxon>Gunneridae</taxon>
        <taxon>Pentapetalae</taxon>
        <taxon>rosids</taxon>
        <taxon>fabids</taxon>
        <taxon>Fabales</taxon>
        <taxon>Fabaceae</taxon>
        <taxon>Papilionoideae</taxon>
        <taxon>50 kb inversion clade</taxon>
        <taxon>NPAAA clade</taxon>
        <taxon>Hologalegina</taxon>
        <taxon>IRL clade</taxon>
        <taxon>Fabeae</taxon>
        <taxon>Vicia</taxon>
    </lineage>
</organism>
<evidence type="ECO:0000256" key="1">
    <source>
        <dbReference type="ARBA" id="ARBA00011982"/>
    </source>
</evidence>
<dbReference type="PROSITE" id="PS50104">
    <property type="entry name" value="TIR"/>
    <property type="match status" value="1"/>
</dbReference>
<evidence type="ECO:0000256" key="7">
    <source>
        <dbReference type="ARBA" id="ARBA00047304"/>
    </source>
</evidence>
<evidence type="ECO:0000256" key="4">
    <source>
        <dbReference type="ARBA" id="ARBA00022801"/>
    </source>
</evidence>
<sequence length="1059" mass="119930">MPSSSSSSTPQFLYDVFLNFRGEDVRRSFVSQLYKSLSDARINTFLDDEKLEKGTDLEPELMRAIEASRIYIVVFTKAYITSSWCLKELVHIMNCRKTTGQMVLPIFYHVEASEVRHQKDGYRKALHSTAKRRTSGGQRMEHMLSKWTNALTEAATIIGWDFKNFRNEVELISEIVKDVSRKLKSRSLKITEFPVGLDSRVQQMIQFIENHSTKVCLIGIWGMAGSGKTTTARDIYNKFNDKFLDHCFIGDIREVCERGVGGERGVSLQITVLQEQLLSSVSKTNEKIHSTLDGIATIENRFMGKKALVVLDDVSTLEQVKALCGNSKCFGSGSVLIVTSRDLHILKLLETDRIYSIKEMDQGKSLELFCWHAFRKASPIEDFRQLSNDVVAYCGGLPLALEVIGSNLRDRPEQHWKYVLSQLERIPNDKVQDKLQISYEGLEDDLQKDIFLDICCFFIGKDRAHVSEILDGLGPYSDVGITVLIERSLLKVEKNNKLGMHGLLRDMGREIVRKESKKEPEKRSRLWLHKDAHKVLTDNSGTKTVEGLVMNSQSTSNVCFKTDTFKEMKNLRLLKLHHVDLIGDFKHLSQELRWLHWQGFTGECIPGDFYPRNLVAFEFKHSNIKQVWNETKLMEKLKILNLSHSKYLTSTPDFSKLPNLEKLIMKDCPSLSIVHQSIGDLGNLLLINFKDCTSLSNLPEKMNQLKSLKSLILSGCSKIDKLEESLVQMESLTTLVIKDTGVKEEMYSAVRSKSIGYISLCGYEGLSFDVFPSVIWSWMSPTMAMSLASINVQNNNSGFLTPIVRSLSQLRTVWIQCNSEIQLAQELQRILHDINRTDLEDSLVSNHSLKSHLIGMGSCHTVMDTLCKRIPQELTTNDSSNFFLPGGNYPSWLAYTSDGPSAPFHIPKDIDCPMEGIVLRVVYSSTSESMAVECLTSVMIINYTKCTIHIYKRDTVVSFIDEDWKNVTSNLEPGDEVKMYVVLGHGLIVKKTTVFLIYGQSVIMEVDSSIKMELNVQPQPLPEVDMQASSNVTVPKANKSLFSGFGKRMSACLCLNQQR</sequence>
<dbReference type="InterPro" id="IPR027417">
    <property type="entry name" value="P-loop_NTPase"/>
</dbReference>
<dbReference type="Gene3D" id="3.40.50.10140">
    <property type="entry name" value="Toll/interleukin-1 receptor homology (TIR) domain"/>
    <property type="match status" value="1"/>
</dbReference>
<dbReference type="Pfam" id="PF00931">
    <property type="entry name" value="NB-ARC"/>
    <property type="match status" value="1"/>
</dbReference>
<dbReference type="GO" id="GO:0061809">
    <property type="term" value="F:NAD+ nucleosidase activity, cyclic ADP-ribose generating"/>
    <property type="evidence" value="ECO:0007669"/>
    <property type="project" value="UniProtKB-EC"/>
</dbReference>
<evidence type="ECO:0000256" key="3">
    <source>
        <dbReference type="ARBA" id="ARBA00022737"/>
    </source>
</evidence>
<dbReference type="EC" id="3.2.2.6" evidence="1"/>
<dbReference type="Pfam" id="PF01582">
    <property type="entry name" value="TIR"/>
    <property type="match status" value="1"/>
</dbReference>
<dbReference type="InterPro" id="IPR042197">
    <property type="entry name" value="Apaf_helical"/>
</dbReference>
<proteinExistence type="predicted"/>
<evidence type="ECO:0000313" key="9">
    <source>
        <dbReference type="EMBL" id="CAI8608215.1"/>
    </source>
</evidence>
<dbReference type="Gene3D" id="1.10.8.430">
    <property type="entry name" value="Helical domain of apoptotic protease-activating factors"/>
    <property type="match status" value="1"/>
</dbReference>
<evidence type="ECO:0000313" key="10">
    <source>
        <dbReference type="Proteomes" id="UP001157006"/>
    </source>
</evidence>
<dbReference type="EMBL" id="OX451739">
    <property type="protein sequence ID" value="CAI8608215.1"/>
    <property type="molecule type" value="Genomic_DNA"/>
</dbReference>
<dbReference type="GO" id="GO:0043531">
    <property type="term" value="F:ADP binding"/>
    <property type="evidence" value="ECO:0007669"/>
    <property type="project" value="InterPro"/>
</dbReference>
<keyword evidence="10" id="KW-1185">Reference proteome</keyword>
<evidence type="ECO:0000259" key="8">
    <source>
        <dbReference type="PROSITE" id="PS50104"/>
    </source>
</evidence>
<dbReference type="SUPFAM" id="SSF52540">
    <property type="entry name" value="P-loop containing nucleoside triphosphate hydrolases"/>
    <property type="match status" value="1"/>
</dbReference>
<dbReference type="PRINTS" id="PR00364">
    <property type="entry name" value="DISEASERSIST"/>
</dbReference>
<dbReference type="InterPro" id="IPR036390">
    <property type="entry name" value="WH_DNA-bd_sf"/>
</dbReference>
<protein>
    <recommendedName>
        <fullName evidence="1">ADP-ribosyl cyclase/cyclic ADP-ribose hydrolase</fullName>
        <ecNumber evidence="1">3.2.2.6</ecNumber>
    </recommendedName>
</protein>
<gene>
    <name evidence="9" type="ORF">VFH_IV073600</name>
</gene>
<dbReference type="InterPro" id="IPR002182">
    <property type="entry name" value="NB-ARC"/>
</dbReference>
<dbReference type="SUPFAM" id="SSF52058">
    <property type="entry name" value="L domain-like"/>
    <property type="match status" value="1"/>
</dbReference>
<dbReference type="Pfam" id="PF23282">
    <property type="entry name" value="WHD_ROQ1"/>
    <property type="match status" value="1"/>
</dbReference>
<dbReference type="PANTHER" id="PTHR11017">
    <property type="entry name" value="LEUCINE-RICH REPEAT-CONTAINING PROTEIN"/>
    <property type="match status" value="1"/>
</dbReference>
<keyword evidence="2" id="KW-0433">Leucine-rich repeat</keyword>
<dbReference type="Gene3D" id="3.80.10.10">
    <property type="entry name" value="Ribonuclease Inhibitor"/>
    <property type="match status" value="1"/>
</dbReference>
<dbReference type="SUPFAM" id="SSF52200">
    <property type="entry name" value="Toll/Interleukin receptor TIR domain"/>
    <property type="match status" value="1"/>
</dbReference>